<evidence type="ECO:0000313" key="10">
    <source>
        <dbReference type="EMBL" id="VDI55189.1"/>
    </source>
</evidence>
<comment type="subcellular location">
    <subcellularLocation>
        <location evidence="1">Membrane</location>
        <topology evidence="1">Multi-pass membrane protein</topology>
    </subcellularLocation>
</comment>
<keyword evidence="5 8" id="KW-0472">Membrane</keyword>
<keyword evidence="7" id="KW-0807">Transducer</keyword>
<feature type="transmembrane region" description="Helical" evidence="8">
    <location>
        <begin position="160"/>
        <end position="176"/>
    </location>
</feature>
<dbReference type="PROSITE" id="PS50262">
    <property type="entry name" value="G_PROTEIN_RECEP_F1_2"/>
    <property type="match status" value="1"/>
</dbReference>
<feature type="transmembrane region" description="Helical" evidence="8">
    <location>
        <begin position="72"/>
        <end position="93"/>
    </location>
</feature>
<comment type="caution">
    <text evidence="10">The sequence shown here is derived from an EMBL/GenBank/DDBJ whole genome shotgun (WGS) entry which is preliminary data.</text>
</comment>
<keyword evidence="3 8" id="KW-1133">Transmembrane helix</keyword>
<sequence length="389" mass="45469">MAFLLSRHFRDTLNVSMFFNNMSQDQVDEYVSSRNSYFVKLFALSKAIANARRSGVLKPFAYVSTLERIYRLYAQPLVFLVAVTAFILMAFYIRKDKCFKTYVLTMTFMLIDIIGVLLPLPFHFVFLPIDLNYGGVPFRWCEVYRILAAFLPQVLYFQSQWLKFVTCVFQCFYIYYPTKAQWLYRKRFLTTLLIVSFLVSTAISSLMHFDVIFHRFSYLNIRSKRRVNTCIMVPSAIYDVESHLYNIIRIVAPMTIGIVIPFVCMIAGTIILFLEIQSKSKSLSKQENTEHAEAGRVQHTRFIGTISTIFIIILIPRLVFEILLIDQISRESFYHELIEMFHLASHVIYHVSVPAIFVVYVICKEKRIIQTVRKSLRKSRIPSNSTPDQ</sequence>
<gene>
    <name evidence="10" type="ORF">MGAL_10B085856</name>
</gene>
<dbReference type="PANTHER" id="PTHR24243">
    <property type="entry name" value="G-PROTEIN COUPLED RECEPTOR"/>
    <property type="match status" value="1"/>
</dbReference>
<evidence type="ECO:0000256" key="6">
    <source>
        <dbReference type="ARBA" id="ARBA00023170"/>
    </source>
</evidence>
<dbReference type="GO" id="GO:0005886">
    <property type="term" value="C:plasma membrane"/>
    <property type="evidence" value="ECO:0007669"/>
    <property type="project" value="TreeGrafter"/>
</dbReference>
<evidence type="ECO:0000259" key="9">
    <source>
        <dbReference type="PROSITE" id="PS50262"/>
    </source>
</evidence>
<feature type="transmembrane region" description="Helical" evidence="8">
    <location>
        <begin position="188"/>
        <end position="209"/>
    </location>
</feature>
<evidence type="ECO:0000256" key="1">
    <source>
        <dbReference type="ARBA" id="ARBA00004141"/>
    </source>
</evidence>
<keyword evidence="4" id="KW-0297">G-protein coupled receptor</keyword>
<feature type="transmembrane region" description="Helical" evidence="8">
    <location>
        <begin position="102"/>
        <end position="126"/>
    </location>
</feature>
<feature type="transmembrane region" description="Helical" evidence="8">
    <location>
        <begin position="340"/>
        <end position="363"/>
    </location>
</feature>
<evidence type="ECO:0000256" key="3">
    <source>
        <dbReference type="ARBA" id="ARBA00022989"/>
    </source>
</evidence>
<evidence type="ECO:0000256" key="4">
    <source>
        <dbReference type="ARBA" id="ARBA00023040"/>
    </source>
</evidence>
<dbReference type="InterPro" id="IPR017452">
    <property type="entry name" value="GPCR_Rhodpsn_7TM"/>
</dbReference>
<dbReference type="GO" id="GO:0004930">
    <property type="term" value="F:G protein-coupled receptor activity"/>
    <property type="evidence" value="ECO:0007669"/>
    <property type="project" value="UniProtKB-KW"/>
</dbReference>
<evidence type="ECO:0000256" key="5">
    <source>
        <dbReference type="ARBA" id="ARBA00023136"/>
    </source>
</evidence>
<name>A0A8B6FXC9_MYTGA</name>
<keyword evidence="11" id="KW-1185">Reference proteome</keyword>
<protein>
    <recommendedName>
        <fullName evidence="9">G-protein coupled receptors family 1 profile domain-containing protein</fullName>
    </recommendedName>
</protein>
<accession>A0A8B6FXC9</accession>
<feature type="transmembrane region" description="Helical" evidence="8">
    <location>
        <begin position="250"/>
        <end position="274"/>
    </location>
</feature>
<dbReference type="EMBL" id="UYJE01007469">
    <property type="protein sequence ID" value="VDI55189.1"/>
    <property type="molecule type" value="Genomic_DNA"/>
</dbReference>
<organism evidence="10 11">
    <name type="scientific">Mytilus galloprovincialis</name>
    <name type="common">Mediterranean mussel</name>
    <dbReference type="NCBI Taxonomy" id="29158"/>
    <lineage>
        <taxon>Eukaryota</taxon>
        <taxon>Metazoa</taxon>
        <taxon>Spiralia</taxon>
        <taxon>Lophotrochozoa</taxon>
        <taxon>Mollusca</taxon>
        <taxon>Bivalvia</taxon>
        <taxon>Autobranchia</taxon>
        <taxon>Pteriomorphia</taxon>
        <taxon>Mytilida</taxon>
        <taxon>Mytiloidea</taxon>
        <taxon>Mytilidae</taxon>
        <taxon>Mytilinae</taxon>
        <taxon>Mytilus</taxon>
    </lineage>
</organism>
<feature type="transmembrane region" description="Helical" evidence="8">
    <location>
        <begin position="302"/>
        <end position="320"/>
    </location>
</feature>
<dbReference type="AlphaFoldDB" id="A0A8B6FXC9"/>
<evidence type="ECO:0000256" key="8">
    <source>
        <dbReference type="SAM" id="Phobius"/>
    </source>
</evidence>
<evidence type="ECO:0000256" key="2">
    <source>
        <dbReference type="ARBA" id="ARBA00022692"/>
    </source>
</evidence>
<dbReference type="OrthoDB" id="10325818at2759"/>
<evidence type="ECO:0000313" key="11">
    <source>
        <dbReference type="Proteomes" id="UP000596742"/>
    </source>
</evidence>
<dbReference type="PANTHER" id="PTHR24243:SF230">
    <property type="entry name" value="G-PROTEIN COUPLED RECEPTORS FAMILY 1 PROFILE DOMAIN-CONTAINING PROTEIN"/>
    <property type="match status" value="1"/>
</dbReference>
<dbReference type="Proteomes" id="UP000596742">
    <property type="component" value="Unassembled WGS sequence"/>
</dbReference>
<proteinExistence type="predicted"/>
<keyword evidence="6" id="KW-0675">Receptor</keyword>
<feature type="domain" description="G-protein coupled receptors family 1 profile" evidence="9">
    <location>
        <begin position="83"/>
        <end position="360"/>
    </location>
</feature>
<evidence type="ECO:0000256" key="7">
    <source>
        <dbReference type="ARBA" id="ARBA00023224"/>
    </source>
</evidence>
<dbReference type="Gene3D" id="1.20.1070.10">
    <property type="entry name" value="Rhodopsin 7-helix transmembrane proteins"/>
    <property type="match status" value="1"/>
</dbReference>
<dbReference type="SUPFAM" id="SSF81321">
    <property type="entry name" value="Family A G protein-coupled receptor-like"/>
    <property type="match status" value="1"/>
</dbReference>
<keyword evidence="2 8" id="KW-0812">Transmembrane</keyword>
<reference evidence="10" key="1">
    <citation type="submission" date="2018-11" db="EMBL/GenBank/DDBJ databases">
        <authorList>
            <person name="Alioto T."/>
            <person name="Alioto T."/>
        </authorList>
    </citation>
    <scope>NUCLEOTIDE SEQUENCE</scope>
</reference>